<dbReference type="InterPro" id="IPR010982">
    <property type="entry name" value="Lambda_DNA-bd_dom_sf"/>
</dbReference>
<dbReference type="PANTHER" id="PTHR46558">
    <property type="entry name" value="TRACRIPTIONAL REGULATORY PROTEIN-RELATED-RELATED"/>
    <property type="match status" value="1"/>
</dbReference>
<organism evidence="4 5">
    <name type="scientific">Psychroflexus salarius</name>
    <dbReference type="NCBI Taxonomy" id="1155689"/>
    <lineage>
        <taxon>Bacteria</taxon>
        <taxon>Pseudomonadati</taxon>
        <taxon>Bacteroidota</taxon>
        <taxon>Flavobacteriia</taxon>
        <taxon>Flavobacteriales</taxon>
        <taxon>Flavobacteriaceae</taxon>
        <taxon>Psychroflexus</taxon>
    </lineage>
</organism>
<dbReference type="PANTHER" id="PTHR46558:SF4">
    <property type="entry name" value="DNA-BIDING PHAGE PROTEIN"/>
    <property type="match status" value="1"/>
</dbReference>
<proteinExistence type="predicted"/>
<dbReference type="AlphaFoldDB" id="A0A1M4YMK8"/>
<keyword evidence="5" id="KW-1185">Reference proteome</keyword>
<evidence type="ECO:0000259" key="3">
    <source>
        <dbReference type="PROSITE" id="PS50943"/>
    </source>
</evidence>
<dbReference type="SMART" id="SM00530">
    <property type="entry name" value="HTH_XRE"/>
    <property type="match status" value="1"/>
</dbReference>
<dbReference type="Proteomes" id="UP000184462">
    <property type="component" value="Unassembled WGS sequence"/>
</dbReference>
<feature type="transmembrane region" description="Helical" evidence="2">
    <location>
        <begin position="137"/>
        <end position="154"/>
    </location>
</feature>
<dbReference type="GO" id="GO:0003677">
    <property type="term" value="F:DNA binding"/>
    <property type="evidence" value="ECO:0007669"/>
    <property type="project" value="UniProtKB-KW"/>
</dbReference>
<dbReference type="PROSITE" id="PS50943">
    <property type="entry name" value="HTH_CROC1"/>
    <property type="match status" value="1"/>
</dbReference>
<protein>
    <submittedName>
        <fullName evidence="4">Helix-turn-helix</fullName>
    </submittedName>
</protein>
<dbReference type="EMBL" id="FQTW01000047">
    <property type="protein sequence ID" value="SHF06898.1"/>
    <property type="molecule type" value="Genomic_DNA"/>
</dbReference>
<sequence>MNWIAKKISETRKIKGLTQEELADQAKINLRTIQRIENSESEPRGKTLNLICEALEIDSKELILNEKPFSEKSIGTKIVNGLFLLALNLVLMGIIGFLTLDSNANMNSVFGGYLLSVFLPFFIVVMSKKMSGIERMLKFGFGYIAYFLIIMITHGFPRGFISGLFPCLLISLSVLYFGNELIKNRK</sequence>
<keyword evidence="1" id="KW-0238">DNA-binding</keyword>
<evidence type="ECO:0000256" key="1">
    <source>
        <dbReference type="ARBA" id="ARBA00023125"/>
    </source>
</evidence>
<name>A0A1M4YMK8_9FLAO</name>
<keyword evidence="2" id="KW-1133">Transmembrane helix</keyword>
<dbReference type="STRING" id="1155689.SAMN05444278_1471"/>
<feature type="domain" description="HTH cro/C1-type" evidence="3">
    <location>
        <begin position="8"/>
        <end position="62"/>
    </location>
</feature>
<dbReference type="SUPFAM" id="SSF47413">
    <property type="entry name" value="lambda repressor-like DNA-binding domains"/>
    <property type="match status" value="1"/>
</dbReference>
<dbReference type="Pfam" id="PF01381">
    <property type="entry name" value="HTH_3"/>
    <property type="match status" value="1"/>
</dbReference>
<evidence type="ECO:0000313" key="5">
    <source>
        <dbReference type="Proteomes" id="UP000184462"/>
    </source>
</evidence>
<keyword evidence="2" id="KW-0472">Membrane</keyword>
<feature type="transmembrane region" description="Helical" evidence="2">
    <location>
        <begin position="106"/>
        <end position="125"/>
    </location>
</feature>
<feature type="transmembrane region" description="Helical" evidence="2">
    <location>
        <begin position="78"/>
        <end position="100"/>
    </location>
</feature>
<reference evidence="4 5" key="1">
    <citation type="submission" date="2016-11" db="EMBL/GenBank/DDBJ databases">
        <authorList>
            <person name="Jaros S."/>
            <person name="Januszkiewicz K."/>
            <person name="Wedrychowicz H."/>
        </authorList>
    </citation>
    <scope>NUCLEOTIDE SEQUENCE [LARGE SCALE GENOMIC DNA]</scope>
    <source>
        <strain evidence="4 5">DSM 25661</strain>
    </source>
</reference>
<dbReference type="Gene3D" id="1.10.260.40">
    <property type="entry name" value="lambda repressor-like DNA-binding domains"/>
    <property type="match status" value="1"/>
</dbReference>
<dbReference type="InterPro" id="IPR001387">
    <property type="entry name" value="Cro/C1-type_HTH"/>
</dbReference>
<dbReference type="CDD" id="cd00093">
    <property type="entry name" value="HTH_XRE"/>
    <property type="match status" value="1"/>
</dbReference>
<gene>
    <name evidence="4" type="ORF">SAMN05444278_1471</name>
</gene>
<dbReference type="OrthoDB" id="1357763at2"/>
<evidence type="ECO:0000256" key="2">
    <source>
        <dbReference type="SAM" id="Phobius"/>
    </source>
</evidence>
<evidence type="ECO:0000313" key="4">
    <source>
        <dbReference type="EMBL" id="SHF06898.1"/>
    </source>
</evidence>
<keyword evidence="2" id="KW-0812">Transmembrane</keyword>
<feature type="transmembrane region" description="Helical" evidence="2">
    <location>
        <begin position="160"/>
        <end position="178"/>
    </location>
</feature>
<dbReference type="RefSeq" id="WP_073193803.1">
    <property type="nucleotide sequence ID" value="NZ_FQTW01000047.1"/>
</dbReference>
<accession>A0A1M4YMK8</accession>